<dbReference type="InterPro" id="IPR003615">
    <property type="entry name" value="HNH_nuc"/>
</dbReference>
<sequence>MTTKYSAIKKSNVLAKTSGKCAYCGVSLSGESLTIDHVLPKNLGGDNSVSNLLASCRPCNTAKGAKTIEQWRRFYAVKSVTGKTIFGQEQVDYLFKNGLFPAIGASESFQFYFQTGGDQ</sequence>
<evidence type="ECO:0000259" key="1">
    <source>
        <dbReference type="SMART" id="SM00507"/>
    </source>
</evidence>
<keyword evidence="2" id="KW-0540">Nuclease</keyword>
<dbReference type="InterPro" id="IPR052892">
    <property type="entry name" value="NA-targeting_endonuclease"/>
</dbReference>
<dbReference type="PANTHER" id="PTHR33877:SF2">
    <property type="entry name" value="OS07G0170200 PROTEIN"/>
    <property type="match status" value="1"/>
</dbReference>
<dbReference type="EMBL" id="CP045913">
    <property type="protein sequence ID" value="QGH59371.1"/>
    <property type="molecule type" value="Genomic_DNA"/>
</dbReference>
<dbReference type="InterPro" id="IPR029471">
    <property type="entry name" value="HNH_5"/>
</dbReference>
<accession>A0A5Q2V787</accession>
<dbReference type="Proteomes" id="UP000381260">
    <property type="component" value="Chromosome"/>
</dbReference>
<organism evidence="2 3">
    <name type="scientific">Serratia proteamaculans</name>
    <dbReference type="NCBI Taxonomy" id="28151"/>
    <lineage>
        <taxon>Bacteria</taxon>
        <taxon>Pseudomonadati</taxon>
        <taxon>Pseudomonadota</taxon>
        <taxon>Gammaproteobacteria</taxon>
        <taxon>Enterobacterales</taxon>
        <taxon>Yersiniaceae</taxon>
        <taxon>Serratia</taxon>
    </lineage>
</organism>
<dbReference type="PANTHER" id="PTHR33877">
    <property type="entry name" value="SLL1193 PROTEIN"/>
    <property type="match status" value="1"/>
</dbReference>
<gene>
    <name evidence="2" type="ORF">GHV41_00285</name>
</gene>
<evidence type="ECO:0000313" key="2">
    <source>
        <dbReference type="EMBL" id="QGH59371.1"/>
    </source>
</evidence>
<dbReference type="Pfam" id="PF14279">
    <property type="entry name" value="HNH_5"/>
    <property type="match status" value="1"/>
</dbReference>
<dbReference type="SMART" id="SM00507">
    <property type="entry name" value="HNHc"/>
    <property type="match status" value="1"/>
</dbReference>
<dbReference type="RefSeq" id="WP_153857123.1">
    <property type="nucleotide sequence ID" value="NZ_CP045913.1"/>
</dbReference>
<evidence type="ECO:0000313" key="3">
    <source>
        <dbReference type="Proteomes" id="UP000381260"/>
    </source>
</evidence>
<keyword evidence="2" id="KW-0255">Endonuclease</keyword>
<proteinExistence type="predicted"/>
<feature type="domain" description="HNH nuclease" evidence="1">
    <location>
        <begin position="9"/>
        <end position="61"/>
    </location>
</feature>
<dbReference type="Gene3D" id="1.10.30.50">
    <property type="match status" value="1"/>
</dbReference>
<protein>
    <submittedName>
        <fullName evidence="2">HNH endonuclease</fullName>
    </submittedName>
</protein>
<dbReference type="GO" id="GO:0004519">
    <property type="term" value="F:endonuclease activity"/>
    <property type="evidence" value="ECO:0007669"/>
    <property type="project" value="UniProtKB-KW"/>
</dbReference>
<reference evidence="2 3" key="1">
    <citation type="submission" date="2019-11" db="EMBL/GenBank/DDBJ databases">
        <title>The Phosphoenolpyruvate Phosphotransferase System Regulates Serratia proteamaculans 336X Biofilm Formation and Wheat Roots colonization.</title>
        <authorList>
            <person name="Liu F."/>
        </authorList>
    </citation>
    <scope>NUCLEOTIDE SEQUENCE [LARGE SCALE GENOMIC DNA]</scope>
    <source>
        <strain evidence="2 3">336X</strain>
    </source>
</reference>
<dbReference type="CDD" id="cd00085">
    <property type="entry name" value="HNHc"/>
    <property type="match status" value="1"/>
</dbReference>
<keyword evidence="2" id="KW-0378">Hydrolase</keyword>
<dbReference type="AlphaFoldDB" id="A0A5Q2V787"/>
<name>A0A5Q2V787_SERPR</name>